<dbReference type="Pfam" id="PF07291">
    <property type="entry name" value="MauE"/>
    <property type="match status" value="1"/>
</dbReference>
<accession>A0A501PGI3</accession>
<evidence type="ECO:0000313" key="11">
    <source>
        <dbReference type="Proteomes" id="UP000319148"/>
    </source>
</evidence>
<evidence type="ECO:0000256" key="2">
    <source>
        <dbReference type="ARBA" id="ARBA00004141"/>
    </source>
</evidence>
<evidence type="ECO:0000256" key="7">
    <source>
        <dbReference type="ARBA" id="ARBA00023136"/>
    </source>
</evidence>
<dbReference type="RefSeq" id="WP_139941341.1">
    <property type="nucleotide sequence ID" value="NZ_JBHSYP010000002.1"/>
</dbReference>
<comment type="subcellular location">
    <subcellularLocation>
        <location evidence="2">Membrane</location>
        <topology evidence="2">Multi-pass membrane protein</topology>
    </subcellularLocation>
</comment>
<feature type="transmembrane region" description="Helical" evidence="8">
    <location>
        <begin position="115"/>
        <end position="133"/>
    </location>
</feature>
<evidence type="ECO:0000256" key="1">
    <source>
        <dbReference type="ARBA" id="ARBA00003475"/>
    </source>
</evidence>
<evidence type="ECO:0000256" key="8">
    <source>
        <dbReference type="SAM" id="Phobius"/>
    </source>
</evidence>
<evidence type="ECO:0000256" key="5">
    <source>
        <dbReference type="ARBA" id="ARBA00022692"/>
    </source>
</evidence>
<gene>
    <name evidence="10" type="ORF">FIV46_12890</name>
</gene>
<dbReference type="AlphaFoldDB" id="A0A501PGI3"/>
<feature type="domain" description="Methylamine utilisation protein MauE" evidence="9">
    <location>
        <begin position="6"/>
        <end position="132"/>
    </location>
</feature>
<evidence type="ECO:0000313" key="10">
    <source>
        <dbReference type="EMBL" id="TPD59122.1"/>
    </source>
</evidence>
<sequence length="184" mass="20109">MIDPVFISTGSLFVGLLLIVSALHKVRHLDDFRRAVRGYELVPPALEVIPVLLLPLVEAVAGLGLLVPATAAMAGFLAAGMFVLYGLLIAVSLFRGKLEIDCGCHFGQRESRLSFWMLPRNAVLALLALLPVVPVAERSFVPADFINIAGGVLFLGLIYMCLEELLSNRSHYLNYILKKEQLHG</sequence>
<keyword evidence="6 8" id="KW-1133">Transmembrane helix</keyword>
<dbReference type="Proteomes" id="UP000319148">
    <property type="component" value="Unassembled WGS sequence"/>
</dbReference>
<evidence type="ECO:0000256" key="3">
    <source>
        <dbReference type="ARBA" id="ARBA00004856"/>
    </source>
</evidence>
<feature type="transmembrane region" description="Helical" evidence="8">
    <location>
        <begin position="145"/>
        <end position="162"/>
    </location>
</feature>
<evidence type="ECO:0000256" key="6">
    <source>
        <dbReference type="ARBA" id="ARBA00022989"/>
    </source>
</evidence>
<keyword evidence="5 8" id="KW-0812">Transmembrane</keyword>
<dbReference type="OrthoDB" id="4462029at2"/>
<evidence type="ECO:0000256" key="4">
    <source>
        <dbReference type="ARBA" id="ARBA00019078"/>
    </source>
</evidence>
<feature type="transmembrane region" description="Helical" evidence="8">
    <location>
        <begin position="45"/>
        <end position="67"/>
    </location>
</feature>
<dbReference type="GO" id="GO:0030416">
    <property type="term" value="P:methylamine metabolic process"/>
    <property type="evidence" value="ECO:0007669"/>
    <property type="project" value="InterPro"/>
</dbReference>
<proteinExistence type="predicted"/>
<comment type="function">
    <text evidence="1">May be specifically involved in the processing, transport, and/or maturation of the MADH beta-subunit.</text>
</comment>
<feature type="transmembrane region" description="Helical" evidence="8">
    <location>
        <begin position="73"/>
        <end position="94"/>
    </location>
</feature>
<feature type="transmembrane region" description="Helical" evidence="8">
    <location>
        <begin position="6"/>
        <end position="24"/>
    </location>
</feature>
<name>A0A501PGI3_9PROT</name>
<protein>
    <recommendedName>
        <fullName evidence="4">Methylamine utilization protein MauE</fullName>
    </recommendedName>
</protein>
<keyword evidence="7 8" id="KW-0472">Membrane</keyword>
<organism evidence="10 11">
    <name type="scientific">Emcibacter nanhaiensis</name>
    <dbReference type="NCBI Taxonomy" id="1505037"/>
    <lineage>
        <taxon>Bacteria</taxon>
        <taxon>Pseudomonadati</taxon>
        <taxon>Pseudomonadota</taxon>
        <taxon>Alphaproteobacteria</taxon>
        <taxon>Emcibacterales</taxon>
        <taxon>Emcibacteraceae</taxon>
        <taxon>Emcibacter</taxon>
    </lineage>
</organism>
<dbReference type="GO" id="GO:0016020">
    <property type="term" value="C:membrane"/>
    <property type="evidence" value="ECO:0007669"/>
    <property type="project" value="UniProtKB-SubCell"/>
</dbReference>
<comment type="caution">
    <text evidence="10">The sequence shown here is derived from an EMBL/GenBank/DDBJ whole genome shotgun (WGS) entry which is preliminary data.</text>
</comment>
<dbReference type="UniPathway" id="UPA00895"/>
<keyword evidence="11" id="KW-1185">Reference proteome</keyword>
<reference evidence="11" key="1">
    <citation type="submission" date="2019-06" db="EMBL/GenBank/DDBJ databases">
        <title>The complete genome of Emcibacter congregatus ZYLT.</title>
        <authorList>
            <person name="Zhao Z."/>
        </authorList>
    </citation>
    <scope>NUCLEOTIDE SEQUENCE [LARGE SCALE GENOMIC DNA]</scope>
    <source>
        <strain evidence="11">MCCC 1A06723</strain>
    </source>
</reference>
<evidence type="ECO:0000259" key="9">
    <source>
        <dbReference type="Pfam" id="PF07291"/>
    </source>
</evidence>
<comment type="pathway">
    <text evidence="3">One-carbon metabolism; methylamine degradation.</text>
</comment>
<dbReference type="InterPro" id="IPR009908">
    <property type="entry name" value="Methylamine_util_MauE"/>
</dbReference>
<dbReference type="EMBL" id="VFIY01000015">
    <property type="protein sequence ID" value="TPD59122.1"/>
    <property type="molecule type" value="Genomic_DNA"/>
</dbReference>